<dbReference type="InterPro" id="IPR010559">
    <property type="entry name" value="Sig_transdc_His_kin_internal"/>
</dbReference>
<proteinExistence type="predicted"/>
<evidence type="ECO:0000313" key="2">
    <source>
        <dbReference type="EMBL" id="EFR52046.1"/>
    </source>
</evidence>
<reference evidence="2 3" key="1">
    <citation type="submission" date="2008-12" db="EMBL/GenBank/DDBJ databases">
        <title>Annotation of Bacteroides fragilis strain 3_1_12.</title>
        <authorList>
            <consortium name="The Broad Institute Genome Sequencing Platform"/>
            <person name="Ward D."/>
            <person name="Young S.K."/>
            <person name="Kodira C.D."/>
            <person name="Zeng Q."/>
            <person name="Koehrsen M."/>
            <person name="Alvarado L."/>
            <person name="Berlin A."/>
            <person name="Borenstein D."/>
            <person name="Chen Z."/>
            <person name="Engels R."/>
            <person name="Freedman E."/>
            <person name="Gellesch M."/>
            <person name="Goldberg J."/>
            <person name="Griggs A."/>
            <person name="Gujja S."/>
            <person name="Heiman D."/>
            <person name="Hepburn T."/>
            <person name="Howarth C."/>
            <person name="Jen D."/>
            <person name="Larson L."/>
            <person name="Lewis B."/>
            <person name="Mehta T."/>
            <person name="Park D."/>
            <person name="Pearson M."/>
            <person name="Roberts A."/>
            <person name="Saif S."/>
            <person name="Shea T."/>
            <person name="Shenoy N."/>
            <person name="Sisk P."/>
            <person name="Stolte C."/>
            <person name="Sykes S."/>
            <person name="Walk T."/>
            <person name="White J."/>
            <person name="Yandava C."/>
            <person name="Allen-Vercoe E."/>
            <person name="Strauss J."/>
            <person name="Ambrose C."/>
            <person name="Lander E."/>
            <person name="Nusbaum C."/>
            <person name="Galagan J."/>
            <person name="Birren B."/>
        </authorList>
    </citation>
    <scope>NUCLEOTIDE SEQUENCE [LARGE SCALE GENOMIC DNA]</scope>
    <source>
        <strain evidence="2 3">3_1_12</strain>
    </source>
</reference>
<accession>A0ABN0BGW8</accession>
<dbReference type="EMBL" id="EQ973213">
    <property type="protein sequence ID" value="EFR52046.1"/>
    <property type="molecule type" value="Genomic_DNA"/>
</dbReference>
<dbReference type="Proteomes" id="UP000005101">
    <property type="component" value="Unassembled WGS sequence"/>
</dbReference>
<protein>
    <submittedName>
        <fullName evidence="2">Histidine kinase</fullName>
    </submittedName>
</protein>
<dbReference type="PANTHER" id="PTHR34220:SF7">
    <property type="entry name" value="SENSOR HISTIDINE KINASE YPDA"/>
    <property type="match status" value="1"/>
</dbReference>
<gene>
    <name evidence="2" type="ORF">BFAG_00740</name>
</gene>
<evidence type="ECO:0000313" key="3">
    <source>
        <dbReference type="Proteomes" id="UP000005101"/>
    </source>
</evidence>
<sequence>MPVWWIDPHFMFNNFSILSELIVENRTLAERFLENLSSVYRYVIQNLKRDTVPVSEELDFLRSYLYLIGMRYENAISVDVDEQLERTDGRIPPVCLQLLVENAIKHNRLSVHQPLHIHVFREGNHIVVKNDLCPVSSDLSSTGIGQRNIIERYFLLCEEKPVIKKSEHSYIVKLPIIPDDYAHPDHRR</sequence>
<dbReference type="PANTHER" id="PTHR34220">
    <property type="entry name" value="SENSOR HISTIDINE KINASE YPDA"/>
    <property type="match status" value="1"/>
</dbReference>
<organism evidence="2 3">
    <name type="scientific">Bacteroides fragilis 3_1_12</name>
    <dbReference type="NCBI Taxonomy" id="457424"/>
    <lineage>
        <taxon>Bacteria</taxon>
        <taxon>Pseudomonadati</taxon>
        <taxon>Bacteroidota</taxon>
        <taxon>Bacteroidia</taxon>
        <taxon>Bacteroidales</taxon>
        <taxon>Bacteroidaceae</taxon>
        <taxon>Bacteroides</taxon>
    </lineage>
</organism>
<dbReference type="InterPro" id="IPR050640">
    <property type="entry name" value="Bact_2-comp_sensor_kinase"/>
</dbReference>
<keyword evidence="2" id="KW-0808">Transferase</keyword>
<dbReference type="Pfam" id="PF06580">
    <property type="entry name" value="His_kinase"/>
    <property type="match status" value="1"/>
</dbReference>
<name>A0ABN0BGW8_BACFG</name>
<feature type="domain" description="Signal transduction histidine kinase internal region" evidence="1">
    <location>
        <begin position="6"/>
        <end position="75"/>
    </location>
</feature>
<keyword evidence="2" id="KW-0418">Kinase</keyword>
<keyword evidence="3" id="KW-1185">Reference proteome</keyword>
<evidence type="ECO:0000259" key="1">
    <source>
        <dbReference type="Pfam" id="PF06580"/>
    </source>
</evidence>
<dbReference type="GO" id="GO:0016301">
    <property type="term" value="F:kinase activity"/>
    <property type="evidence" value="ECO:0007669"/>
    <property type="project" value="UniProtKB-KW"/>
</dbReference>